<evidence type="ECO:0000313" key="2">
    <source>
        <dbReference type="Proteomes" id="UP000006072"/>
    </source>
</evidence>
<dbReference type="AlphaFoldDB" id="K0UPW0"/>
<evidence type="ECO:0000313" key="1">
    <source>
        <dbReference type="EMBL" id="EJZ07055.1"/>
    </source>
</evidence>
<gene>
    <name evidence="1" type="ORF">MVAC_20038</name>
</gene>
<comment type="caution">
    <text evidence="1">The sequence shown here is derived from an EMBL/GenBank/DDBJ whole genome shotgun (WGS) entry which is preliminary data.</text>
</comment>
<dbReference type="HOGENOM" id="CLU_1374849_0_0_11"/>
<reference evidence="1 2" key="1">
    <citation type="journal article" date="2012" name="J. Bacteriol.">
        <title>Complete Genome Sequence of Mycobacterium vaccae Type Strain ATCC 25954.</title>
        <authorList>
            <person name="Ho Y.S."/>
            <person name="Adroub S.A."/>
            <person name="Abadi M."/>
            <person name="Al Alwan B."/>
            <person name="Alkhateeb R."/>
            <person name="Gao G."/>
            <person name="Ragab A."/>
            <person name="Ali S."/>
            <person name="van Soolingen D."/>
            <person name="Bitter W."/>
            <person name="Pain A."/>
            <person name="Abdallah A.M."/>
        </authorList>
    </citation>
    <scope>NUCLEOTIDE SEQUENCE [LARGE SCALE GENOMIC DNA]</scope>
    <source>
        <strain evidence="1 2">ATCC 25954</strain>
    </source>
</reference>
<organism evidence="1 2">
    <name type="scientific">Mycolicibacterium vaccae ATCC 25954</name>
    <dbReference type="NCBI Taxonomy" id="1194972"/>
    <lineage>
        <taxon>Bacteria</taxon>
        <taxon>Bacillati</taxon>
        <taxon>Actinomycetota</taxon>
        <taxon>Actinomycetes</taxon>
        <taxon>Mycobacteriales</taxon>
        <taxon>Mycobacteriaceae</taxon>
        <taxon>Mycolicibacterium</taxon>
    </lineage>
</organism>
<accession>K0UPW0</accession>
<proteinExistence type="predicted"/>
<dbReference type="eggNOG" id="COG0699">
    <property type="taxonomic scope" value="Bacteria"/>
</dbReference>
<feature type="non-terminal residue" evidence="1">
    <location>
        <position position="199"/>
    </location>
</feature>
<name>K0UPW0_MYCVA</name>
<protein>
    <submittedName>
        <fullName evidence="1">Uncharacterized protein</fullName>
    </submittedName>
</protein>
<sequence>MTAPAVVLVVGPPRAGVTAMTAELRRRMPEQTFVEAGGHADAGPPALVLFVVSAVAPVTESDCATVESAASTTDAVVAVVAKVDDHRDWARVLEADRARLAARAPRFGGVPWVGAAAAPRLGEPVMDELVALLGSRLSDPTRVERNALRAAEARALALRGEREQRARDRRSAAARHVREVRSELAHARLAATHAARRRC</sequence>
<dbReference type="Proteomes" id="UP000006072">
    <property type="component" value="Unassembled WGS sequence"/>
</dbReference>
<keyword evidence="2" id="KW-1185">Reference proteome</keyword>
<dbReference type="EMBL" id="ALQA01000048">
    <property type="protein sequence ID" value="EJZ07055.1"/>
    <property type="molecule type" value="Genomic_DNA"/>
</dbReference>